<dbReference type="InterPro" id="IPR037294">
    <property type="entry name" value="ABC_BtuC-like"/>
</dbReference>
<keyword evidence="7 8" id="KW-0472">Membrane</keyword>
<gene>
    <name evidence="9" type="ORF">V6243_11850</name>
</gene>
<dbReference type="InterPro" id="IPR000522">
    <property type="entry name" value="ABC_transptr_permease_BtuC"/>
</dbReference>
<feature type="transmembrane region" description="Helical" evidence="8">
    <location>
        <begin position="177"/>
        <end position="200"/>
    </location>
</feature>
<evidence type="ECO:0000256" key="7">
    <source>
        <dbReference type="ARBA" id="ARBA00023136"/>
    </source>
</evidence>
<keyword evidence="6 8" id="KW-1133">Transmembrane helix</keyword>
<comment type="subcellular location">
    <subcellularLocation>
        <location evidence="1">Cell membrane</location>
        <topology evidence="1">Multi-pass membrane protein</topology>
    </subcellularLocation>
</comment>
<organism evidence="9 10">
    <name type="scientific">Cobetia marina</name>
    <name type="common">Deleya marina</name>
    <dbReference type="NCBI Taxonomy" id="28258"/>
    <lineage>
        <taxon>Bacteria</taxon>
        <taxon>Pseudomonadati</taxon>
        <taxon>Pseudomonadota</taxon>
        <taxon>Gammaproteobacteria</taxon>
        <taxon>Oceanospirillales</taxon>
        <taxon>Halomonadaceae</taxon>
        <taxon>Cobetia</taxon>
    </lineage>
</organism>
<name>A0ABU9GHH9_COBMA</name>
<feature type="transmembrane region" description="Helical" evidence="8">
    <location>
        <begin position="273"/>
        <end position="297"/>
    </location>
</feature>
<reference evidence="9 10" key="1">
    <citation type="submission" date="2024-02" db="EMBL/GenBank/DDBJ databases">
        <title>Bacteria isolated from the canopy kelp, Nereocystis luetkeana.</title>
        <authorList>
            <person name="Pfister C.A."/>
            <person name="Younker I.T."/>
            <person name="Light S.H."/>
        </authorList>
    </citation>
    <scope>NUCLEOTIDE SEQUENCE [LARGE SCALE GENOMIC DNA]</scope>
    <source>
        <strain evidence="9 10">TI.5.07</strain>
    </source>
</reference>
<feature type="transmembrane region" description="Helical" evidence="8">
    <location>
        <begin position="220"/>
        <end position="238"/>
    </location>
</feature>
<protein>
    <submittedName>
        <fullName evidence="9">Iron ABC transporter permease</fullName>
    </submittedName>
</protein>
<feature type="transmembrane region" description="Helical" evidence="8">
    <location>
        <begin position="67"/>
        <end position="93"/>
    </location>
</feature>
<evidence type="ECO:0000313" key="9">
    <source>
        <dbReference type="EMBL" id="MEL0617519.1"/>
    </source>
</evidence>
<dbReference type="CDD" id="cd06550">
    <property type="entry name" value="TM_ABC_iron-siderophores_like"/>
    <property type="match status" value="1"/>
</dbReference>
<evidence type="ECO:0000256" key="4">
    <source>
        <dbReference type="ARBA" id="ARBA00022475"/>
    </source>
</evidence>
<feature type="transmembrane region" description="Helical" evidence="8">
    <location>
        <begin position="309"/>
        <end position="328"/>
    </location>
</feature>
<keyword evidence="4" id="KW-1003">Cell membrane</keyword>
<evidence type="ECO:0000256" key="6">
    <source>
        <dbReference type="ARBA" id="ARBA00022989"/>
    </source>
</evidence>
<dbReference type="PANTHER" id="PTHR30472">
    <property type="entry name" value="FERRIC ENTEROBACTIN TRANSPORT SYSTEM PERMEASE PROTEIN"/>
    <property type="match status" value="1"/>
</dbReference>
<feature type="transmembrane region" description="Helical" evidence="8">
    <location>
        <begin position="105"/>
        <end position="129"/>
    </location>
</feature>
<keyword evidence="3" id="KW-0813">Transport</keyword>
<proteinExistence type="inferred from homology"/>
<comment type="similarity">
    <text evidence="2">Belongs to the binding-protein-dependent transport system permease family. FecCD subfamily.</text>
</comment>
<dbReference type="EMBL" id="JBAKAP010000012">
    <property type="protein sequence ID" value="MEL0617519.1"/>
    <property type="molecule type" value="Genomic_DNA"/>
</dbReference>
<evidence type="ECO:0000313" key="10">
    <source>
        <dbReference type="Proteomes" id="UP001378242"/>
    </source>
</evidence>
<feature type="transmembrane region" description="Helical" evidence="8">
    <location>
        <begin position="335"/>
        <end position="356"/>
    </location>
</feature>
<evidence type="ECO:0000256" key="2">
    <source>
        <dbReference type="ARBA" id="ARBA00007935"/>
    </source>
</evidence>
<dbReference type="RefSeq" id="WP_341542540.1">
    <property type="nucleotide sequence ID" value="NZ_JBAKAP010000012.1"/>
</dbReference>
<evidence type="ECO:0000256" key="8">
    <source>
        <dbReference type="SAM" id="Phobius"/>
    </source>
</evidence>
<evidence type="ECO:0000256" key="1">
    <source>
        <dbReference type="ARBA" id="ARBA00004651"/>
    </source>
</evidence>
<comment type="caution">
    <text evidence="9">The sequence shown here is derived from an EMBL/GenBank/DDBJ whole genome shotgun (WGS) entry which is preliminary data.</text>
</comment>
<dbReference type="Gene3D" id="1.10.3470.10">
    <property type="entry name" value="ABC transporter involved in vitamin B12 uptake, BtuC"/>
    <property type="match status" value="1"/>
</dbReference>
<feature type="transmembrane region" description="Helical" evidence="8">
    <location>
        <begin position="141"/>
        <end position="165"/>
    </location>
</feature>
<dbReference type="PANTHER" id="PTHR30472:SF25">
    <property type="entry name" value="ABC TRANSPORTER PERMEASE PROTEIN MJ0876-RELATED"/>
    <property type="match status" value="1"/>
</dbReference>
<keyword evidence="5 8" id="KW-0812">Transmembrane</keyword>
<accession>A0ABU9GHH9</accession>
<feature type="transmembrane region" description="Helical" evidence="8">
    <location>
        <begin position="25"/>
        <end position="47"/>
    </location>
</feature>
<dbReference type="SUPFAM" id="SSF81345">
    <property type="entry name" value="ABC transporter involved in vitamin B12 uptake, BtuC"/>
    <property type="match status" value="1"/>
</dbReference>
<keyword evidence="10" id="KW-1185">Reference proteome</keyword>
<dbReference type="Proteomes" id="UP001378242">
    <property type="component" value="Unassembled WGS sequence"/>
</dbReference>
<evidence type="ECO:0000256" key="3">
    <source>
        <dbReference type="ARBA" id="ARBA00022448"/>
    </source>
</evidence>
<dbReference type="Pfam" id="PF01032">
    <property type="entry name" value="FecCD"/>
    <property type="match status" value="1"/>
</dbReference>
<sequence length="363" mass="38399">MPDSLTSPVTSPIADWRRRKRHGALWLWTSGLAVLAACLLDISQGSGELPLARLLPALWQSEANDPLAHAILWQLRLPIALMAVTVGASLAMAGAQMQTLLHNPLADPFTLGVSAAASVGAGLGLILHLDLVQLVLPSWQSLAGAGLGVTLNAFLFALGTSLVLWSAQRLPGVGVQTLVLLGIALMFFFNALLGVLQFVASPEALQQLIFWSMGSLERSSWSRLAVLSLVIALCAVVFHRRRSELTALSLGEAQARALGVDVRRLRLSGLMCTALLTATAVSFVGSVGFIGLVAPHIARLLVGEQQQRLLPLSALIGALLLSLTSILSRSLIPGVLLPLGMITALIGLPFFVSLTLKRRGHDG</sequence>
<evidence type="ECO:0000256" key="5">
    <source>
        <dbReference type="ARBA" id="ARBA00022692"/>
    </source>
</evidence>